<organism evidence="1 2">
    <name type="scientific">Serendipita vermifera MAFF 305830</name>
    <dbReference type="NCBI Taxonomy" id="933852"/>
    <lineage>
        <taxon>Eukaryota</taxon>
        <taxon>Fungi</taxon>
        <taxon>Dikarya</taxon>
        <taxon>Basidiomycota</taxon>
        <taxon>Agaricomycotina</taxon>
        <taxon>Agaricomycetes</taxon>
        <taxon>Sebacinales</taxon>
        <taxon>Serendipitaceae</taxon>
        <taxon>Serendipita</taxon>
    </lineage>
</organism>
<accession>A0A0C3APZ9</accession>
<reference evidence="1 2" key="1">
    <citation type="submission" date="2014-04" db="EMBL/GenBank/DDBJ databases">
        <authorList>
            <consortium name="DOE Joint Genome Institute"/>
            <person name="Kuo A."/>
            <person name="Zuccaro A."/>
            <person name="Kohler A."/>
            <person name="Nagy L.G."/>
            <person name="Floudas D."/>
            <person name="Copeland A."/>
            <person name="Barry K.W."/>
            <person name="Cichocki N."/>
            <person name="Veneault-Fourrey C."/>
            <person name="LaButti K."/>
            <person name="Lindquist E.A."/>
            <person name="Lipzen A."/>
            <person name="Lundell T."/>
            <person name="Morin E."/>
            <person name="Murat C."/>
            <person name="Sun H."/>
            <person name="Tunlid A."/>
            <person name="Henrissat B."/>
            <person name="Grigoriev I.V."/>
            <person name="Hibbett D.S."/>
            <person name="Martin F."/>
            <person name="Nordberg H.P."/>
            <person name="Cantor M.N."/>
            <person name="Hua S.X."/>
        </authorList>
    </citation>
    <scope>NUCLEOTIDE SEQUENCE [LARGE SCALE GENOMIC DNA]</scope>
    <source>
        <strain evidence="1 2">MAFF 305830</strain>
    </source>
</reference>
<evidence type="ECO:0000313" key="1">
    <source>
        <dbReference type="EMBL" id="KIM22114.1"/>
    </source>
</evidence>
<name>A0A0C3APZ9_SERVB</name>
<dbReference type="HOGENOM" id="CLU_1797661_0_0_1"/>
<proteinExistence type="predicted"/>
<evidence type="ECO:0000313" key="2">
    <source>
        <dbReference type="Proteomes" id="UP000054097"/>
    </source>
</evidence>
<sequence>MELSSCFGTAPPSPLLRRMRAVLLGPISTVSSFRYPTAPMKLANSALFVGVGHFIIELTLCGSILIPSSVMRCPSTSSSLARNCIFFGFRNSFCSRRISNTVRKRPSTLQYTVQKCGSSSSDMSLGRYSRPVATQDSPWFHLAS</sequence>
<dbReference type="Proteomes" id="UP000054097">
    <property type="component" value="Unassembled WGS sequence"/>
</dbReference>
<dbReference type="EMBL" id="KN824363">
    <property type="protein sequence ID" value="KIM22114.1"/>
    <property type="molecule type" value="Genomic_DNA"/>
</dbReference>
<keyword evidence="2" id="KW-1185">Reference proteome</keyword>
<reference evidence="2" key="2">
    <citation type="submission" date="2015-01" db="EMBL/GenBank/DDBJ databases">
        <title>Evolutionary Origins and Diversification of the Mycorrhizal Mutualists.</title>
        <authorList>
            <consortium name="DOE Joint Genome Institute"/>
            <consortium name="Mycorrhizal Genomics Consortium"/>
            <person name="Kohler A."/>
            <person name="Kuo A."/>
            <person name="Nagy L.G."/>
            <person name="Floudas D."/>
            <person name="Copeland A."/>
            <person name="Barry K.W."/>
            <person name="Cichocki N."/>
            <person name="Veneault-Fourrey C."/>
            <person name="LaButti K."/>
            <person name="Lindquist E.A."/>
            <person name="Lipzen A."/>
            <person name="Lundell T."/>
            <person name="Morin E."/>
            <person name="Murat C."/>
            <person name="Riley R."/>
            <person name="Ohm R."/>
            <person name="Sun H."/>
            <person name="Tunlid A."/>
            <person name="Henrissat B."/>
            <person name="Grigoriev I.V."/>
            <person name="Hibbett D.S."/>
            <person name="Martin F."/>
        </authorList>
    </citation>
    <scope>NUCLEOTIDE SEQUENCE [LARGE SCALE GENOMIC DNA]</scope>
    <source>
        <strain evidence="2">MAFF 305830</strain>
    </source>
</reference>
<gene>
    <name evidence="1" type="ORF">M408DRAFT_293465</name>
</gene>
<protein>
    <submittedName>
        <fullName evidence="1">Uncharacterized protein</fullName>
    </submittedName>
</protein>
<dbReference type="AlphaFoldDB" id="A0A0C3APZ9"/>